<reference evidence="3 4" key="2">
    <citation type="submission" date="2021-03" db="EMBL/GenBank/DDBJ databases">
        <title>Genomic Encyclopedia of Type Strains, Phase IV (KMG-IV): sequencing the most valuable type-strain genomes for metagenomic binning, comparative biology and taxonomic classification.</title>
        <authorList>
            <person name="Goeker M."/>
        </authorList>
    </citation>
    <scope>NUCLEOTIDE SEQUENCE [LARGE SCALE GENOMIC DNA]</scope>
    <source>
        <strain evidence="3 4">DSM 41954</strain>
    </source>
</reference>
<gene>
    <name evidence="3" type="ORF">J2Z30_007768</name>
    <name evidence="2" type="ORF">SIRAN5191</name>
</gene>
<reference evidence="2" key="1">
    <citation type="submission" date="2014-05" db="EMBL/GenBank/DDBJ databases">
        <authorList>
            <person name="Horn Fabian"/>
        </authorList>
    </citation>
    <scope>NUCLEOTIDE SEQUENCE</scope>
</reference>
<name>A0A060ZQR3_9ACTN</name>
<dbReference type="RefSeq" id="WP_044572821.1">
    <property type="nucleotide sequence ID" value="NZ_BAABDR010000042.1"/>
</dbReference>
<dbReference type="EMBL" id="JAGGLR010000026">
    <property type="protein sequence ID" value="MBP2066712.1"/>
    <property type="molecule type" value="Genomic_DNA"/>
</dbReference>
<sequence length="85" mass="8944">MTPELITAAALLAPGAILGPVCLAGHRRARRRDAIEAAVCAAYRPGPPDEAPEPPPKGRMKGKPQTTPARLAQVIDFPANRRNAA</sequence>
<evidence type="ECO:0000256" key="1">
    <source>
        <dbReference type="SAM" id="MobiDB-lite"/>
    </source>
</evidence>
<evidence type="ECO:0000313" key="4">
    <source>
        <dbReference type="Proteomes" id="UP000756710"/>
    </source>
</evidence>
<accession>A0A060ZQR3</accession>
<dbReference type="HOGENOM" id="CLU_2511284_0_0_11"/>
<feature type="region of interest" description="Disordered" evidence="1">
    <location>
        <begin position="44"/>
        <end position="67"/>
    </location>
</feature>
<evidence type="ECO:0000313" key="3">
    <source>
        <dbReference type="EMBL" id="MBP2066712.1"/>
    </source>
</evidence>
<organism evidence="2">
    <name type="scientific">Streptomyces iranensis</name>
    <dbReference type="NCBI Taxonomy" id="576784"/>
    <lineage>
        <taxon>Bacteria</taxon>
        <taxon>Bacillati</taxon>
        <taxon>Actinomycetota</taxon>
        <taxon>Actinomycetes</taxon>
        <taxon>Kitasatosporales</taxon>
        <taxon>Streptomycetaceae</taxon>
        <taxon>Streptomyces</taxon>
        <taxon>Streptomyces violaceusniger group</taxon>
    </lineage>
</organism>
<dbReference type="Proteomes" id="UP000756710">
    <property type="component" value="Unassembled WGS sequence"/>
</dbReference>
<feature type="compositionally biased region" description="Pro residues" evidence="1">
    <location>
        <begin position="45"/>
        <end position="57"/>
    </location>
</feature>
<dbReference type="AlphaFoldDB" id="A0A060ZQR3"/>
<keyword evidence="4" id="KW-1185">Reference proteome</keyword>
<proteinExistence type="predicted"/>
<dbReference type="GeneID" id="32468655"/>
<protein>
    <submittedName>
        <fullName evidence="2">Uncharacterized protein</fullName>
    </submittedName>
</protein>
<evidence type="ECO:0000313" key="2">
    <source>
        <dbReference type="EMBL" id="CDR08532.1"/>
    </source>
</evidence>
<dbReference type="EMBL" id="LK022848">
    <property type="protein sequence ID" value="CDR08532.1"/>
    <property type="molecule type" value="Genomic_DNA"/>
</dbReference>